<dbReference type="InterPro" id="IPR027417">
    <property type="entry name" value="P-loop_NTPase"/>
</dbReference>
<dbReference type="AlphaFoldDB" id="A0AAD4PGL3"/>
<keyword evidence="7" id="KW-1185">Reference proteome</keyword>
<reference evidence="6 7" key="1">
    <citation type="journal article" date="2021" name="Nat. Commun.">
        <title>Incipient diploidization of the medicinal plant Perilla within 10,000 years.</title>
        <authorList>
            <person name="Zhang Y."/>
            <person name="Shen Q."/>
            <person name="Leng L."/>
            <person name="Zhang D."/>
            <person name="Chen S."/>
            <person name="Shi Y."/>
            <person name="Ning Z."/>
            <person name="Chen S."/>
        </authorList>
    </citation>
    <scope>NUCLEOTIDE SEQUENCE [LARGE SCALE GENOMIC DNA]</scope>
    <source>
        <strain evidence="7">cv. PC099</strain>
    </source>
</reference>
<dbReference type="GO" id="GO:0005524">
    <property type="term" value="F:ATP binding"/>
    <property type="evidence" value="ECO:0007669"/>
    <property type="project" value="UniProtKB-KW"/>
</dbReference>
<dbReference type="InterPro" id="IPR011545">
    <property type="entry name" value="DEAD/DEAH_box_helicase_dom"/>
</dbReference>
<keyword evidence="2" id="KW-0378">Hydrolase</keyword>
<gene>
    <name evidence="6" type="ORF">C2S53_019139</name>
</gene>
<dbReference type="Proteomes" id="UP001190926">
    <property type="component" value="Unassembled WGS sequence"/>
</dbReference>
<keyword evidence="3" id="KW-0347">Helicase</keyword>
<evidence type="ECO:0000256" key="1">
    <source>
        <dbReference type="ARBA" id="ARBA00022741"/>
    </source>
</evidence>
<keyword evidence="4" id="KW-0067">ATP-binding</keyword>
<evidence type="ECO:0000313" key="7">
    <source>
        <dbReference type="Proteomes" id="UP001190926"/>
    </source>
</evidence>
<evidence type="ECO:0000259" key="5">
    <source>
        <dbReference type="Pfam" id="PF00270"/>
    </source>
</evidence>
<dbReference type="SUPFAM" id="SSF52540">
    <property type="entry name" value="P-loop containing nucleoside triphosphate hydrolases"/>
    <property type="match status" value="1"/>
</dbReference>
<dbReference type="Pfam" id="PF00270">
    <property type="entry name" value="DEAD"/>
    <property type="match status" value="1"/>
</dbReference>
<name>A0AAD4PGL3_PERFH</name>
<dbReference type="GO" id="GO:0016787">
    <property type="term" value="F:hydrolase activity"/>
    <property type="evidence" value="ECO:0007669"/>
    <property type="project" value="UniProtKB-KW"/>
</dbReference>
<dbReference type="PANTHER" id="PTHR47960">
    <property type="entry name" value="DEAD-BOX ATP-DEPENDENT RNA HELICASE 50"/>
    <property type="match status" value="1"/>
</dbReference>
<dbReference type="GO" id="GO:0003676">
    <property type="term" value="F:nucleic acid binding"/>
    <property type="evidence" value="ECO:0007669"/>
    <property type="project" value="InterPro"/>
</dbReference>
<sequence length="279" mass="31044">MNTMEIEFGNSWNGRAKNTDVHKSNRKREIVESESVAALVTSVGIMGPEIAIDVGKPTFRIIKWDGSNHSCDEDGDKDVGCPSKFLIMCLNSIQNDMQQDDAFTKDNRPFFANSWGFEFWSCYTNGRDVLDMDVTNSKIEKIAWITASAADTISMKEKEGVSFNDPFLLYLVPSQDKAYKARQVCQSLESVGICTLFLHSGVSIDIQIQSLKSSEPEFIVSTPERLLELLSLKAIDISNLSLMIIDGMEAPFGGTYLDAVKSMRQCIGGKTQTVILCYE</sequence>
<evidence type="ECO:0000256" key="2">
    <source>
        <dbReference type="ARBA" id="ARBA00022801"/>
    </source>
</evidence>
<feature type="domain" description="DEAD/DEAH-box helicase" evidence="5">
    <location>
        <begin position="162"/>
        <end position="262"/>
    </location>
</feature>
<dbReference type="Gene3D" id="3.40.50.300">
    <property type="entry name" value="P-loop containing nucleotide triphosphate hydrolases"/>
    <property type="match status" value="1"/>
</dbReference>
<organism evidence="6 7">
    <name type="scientific">Perilla frutescens var. hirtella</name>
    <name type="common">Perilla citriodora</name>
    <name type="synonym">Perilla setoyensis</name>
    <dbReference type="NCBI Taxonomy" id="608512"/>
    <lineage>
        <taxon>Eukaryota</taxon>
        <taxon>Viridiplantae</taxon>
        <taxon>Streptophyta</taxon>
        <taxon>Embryophyta</taxon>
        <taxon>Tracheophyta</taxon>
        <taxon>Spermatophyta</taxon>
        <taxon>Magnoliopsida</taxon>
        <taxon>eudicotyledons</taxon>
        <taxon>Gunneridae</taxon>
        <taxon>Pentapetalae</taxon>
        <taxon>asterids</taxon>
        <taxon>lamiids</taxon>
        <taxon>Lamiales</taxon>
        <taxon>Lamiaceae</taxon>
        <taxon>Nepetoideae</taxon>
        <taxon>Elsholtzieae</taxon>
        <taxon>Perilla</taxon>
    </lineage>
</organism>
<evidence type="ECO:0000313" key="6">
    <source>
        <dbReference type="EMBL" id="KAH6838285.1"/>
    </source>
</evidence>
<accession>A0AAD4PGL3</accession>
<evidence type="ECO:0000256" key="3">
    <source>
        <dbReference type="ARBA" id="ARBA00022806"/>
    </source>
</evidence>
<dbReference type="GO" id="GO:0004386">
    <property type="term" value="F:helicase activity"/>
    <property type="evidence" value="ECO:0007669"/>
    <property type="project" value="UniProtKB-KW"/>
</dbReference>
<evidence type="ECO:0000256" key="4">
    <source>
        <dbReference type="ARBA" id="ARBA00022840"/>
    </source>
</evidence>
<protein>
    <recommendedName>
        <fullName evidence="5">DEAD/DEAH-box helicase domain-containing protein</fullName>
    </recommendedName>
</protein>
<dbReference type="EMBL" id="SDAM02000001">
    <property type="protein sequence ID" value="KAH6838285.1"/>
    <property type="molecule type" value="Genomic_DNA"/>
</dbReference>
<keyword evidence="1" id="KW-0547">Nucleotide-binding</keyword>
<proteinExistence type="predicted"/>
<comment type="caution">
    <text evidence="6">The sequence shown here is derived from an EMBL/GenBank/DDBJ whole genome shotgun (WGS) entry which is preliminary data.</text>
</comment>